<feature type="chain" id="PRO_5022065732" evidence="1">
    <location>
        <begin position="26"/>
        <end position="308"/>
    </location>
</feature>
<gene>
    <name evidence="2" type="ORF">FKR81_13170</name>
</gene>
<dbReference type="OrthoDB" id="504981at2"/>
<dbReference type="Proteomes" id="UP000316639">
    <property type="component" value="Unassembled WGS sequence"/>
</dbReference>
<dbReference type="RefSeq" id="WP_146351576.1">
    <property type="nucleotide sequence ID" value="NZ_VOBR01000007.1"/>
</dbReference>
<reference evidence="2 3" key="1">
    <citation type="submission" date="2019-07" db="EMBL/GenBank/DDBJ databases">
        <title>Lentzea xizangensis sp. nov., isolated from Qinghai-Tibetan Plateau Soils.</title>
        <authorList>
            <person name="Huang J."/>
        </authorList>
    </citation>
    <scope>NUCLEOTIDE SEQUENCE [LARGE SCALE GENOMIC DNA]</scope>
    <source>
        <strain evidence="2 3">FXJ1.1311</strain>
    </source>
</reference>
<dbReference type="AlphaFoldDB" id="A0A563EVX3"/>
<dbReference type="Gene3D" id="2.120.10.30">
    <property type="entry name" value="TolB, C-terminal domain"/>
    <property type="match status" value="1"/>
</dbReference>
<keyword evidence="1" id="KW-0732">Signal</keyword>
<feature type="signal peptide" evidence="1">
    <location>
        <begin position="1"/>
        <end position="25"/>
    </location>
</feature>
<organism evidence="2 3">
    <name type="scientific">Lentzea tibetensis</name>
    <dbReference type="NCBI Taxonomy" id="2591470"/>
    <lineage>
        <taxon>Bacteria</taxon>
        <taxon>Bacillati</taxon>
        <taxon>Actinomycetota</taxon>
        <taxon>Actinomycetes</taxon>
        <taxon>Pseudonocardiales</taxon>
        <taxon>Pseudonocardiaceae</taxon>
        <taxon>Lentzea</taxon>
    </lineage>
</organism>
<dbReference type="InterPro" id="IPR011042">
    <property type="entry name" value="6-blade_b-propeller_TolB-like"/>
</dbReference>
<proteinExistence type="predicted"/>
<accession>A0A563EVX3</accession>
<keyword evidence="3" id="KW-1185">Reference proteome</keyword>
<evidence type="ECO:0000313" key="3">
    <source>
        <dbReference type="Proteomes" id="UP000316639"/>
    </source>
</evidence>
<dbReference type="EMBL" id="VOBR01000007">
    <property type="protein sequence ID" value="TWP51803.1"/>
    <property type="molecule type" value="Genomic_DNA"/>
</dbReference>
<evidence type="ECO:0000313" key="2">
    <source>
        <dbReference type="EMBL" id="TWP51803.1"/>
    </source>
</evidence>
<name>A0A563EVX3_9PSEU</name>
<sequence>MQRRIGVLVAAVLGLTLAGAAPVTAAETAAETAGKPKFPTEITLPAGWQPEGIAISGRTAYFGSRVDGSIYAADLRTGRGEVFVKGTVANSLGMKVDSRGRLWVSGGPSGQGRVYDTRSGKLLASYQFATADTFVNDVIVTHRGAWFTDSRKAVLYQVPLNLPKEHRTLALTGELVVTPGATNLNGIETTVDGRALFAVQSNTGLLFRVDPATGATKAVNLGGEVLTNGDGLLRIGHNLYVVQNRLNTVAKYRLTNSGGTLVSKTTDPRFDVPTTVAAFGDRLYLPNARFSTPPTPTTPYNAVAIDRP</sequence>
<dbReference type="SUPFAM" id="SSF63825">
    <property type="entry name" value="YWTD domain"/>
    <property type="match status" value="1"/>
</dbReference>
<evidence type="ECO:0000256" key="1">
    <source>
        <dbReference type="SAM" id="SignalP"/>
    </source>
</evidence>
<comment type="caution">
    <text evidence="2">The sequence shown here is derived from an EMBL/GenBank/DDBJ whole genome shotgun (WGS) entry which is preliminary data.</text>
</comment>
<protein>
    <submittedName>
        <fullName evidence="2">Superoxide dismutase</fullName>
    </submittedName>
</protein>